<feature type="non-terminal residue" evidence="1">
    <location>
        <position position="1"/>
    </location>
</feature>
<reference evidence="1" key="1">
    <citation type="submission" date="2018-05" db="EMBL/GenBank/DDBJ databases">
        <authorList>
            <person name="Lanie J.A."/>
            <person name="Ng W.-L."/>
            <person name="Kazmierczak K.M."/>
            <person name="Andrzejewski T.M."/>
            <person name="Davidsen T.M."/>
            <person name="Wayne K.J."/>
            <person name="Tettelin H."/>
            <person name="Glass J.I."/>
            <person name="Rusch D."/>
            <person name="Podicherti R."/>
            <person name="Tsui H.-C.T."/>
            <person name="Winkler M.E."/>
        </authorList>
    </citation>
    <scope>NUCLEOTIDE SEQUENCE</scope>
</reference>
<proteinExistence type="predicted"/>
<gene>
    <name evidence="1" type="ORF">METZ01_LOCUS370477</name>
</gene>
<sequence>VTTQKTKLILWMLLLGGMKLCAQSPLELESKSAFFVVPGVSGLLTQDEYTARYLANNSVQASNAIEVSVMHFNDTAVVADQRKKASPKEKPKTIGPVIQISLVFTRPIFDAAFGTFSAADMAQIRQALAKFSQWKKGATSPTGTEFRRPFPQPLPWPVASETDGRVILTEQPLLFLRDQKGAAFLLLDKDKAFPGGMEKVAATTAAAGAAPAAGAAGAAGAEAAAGGAAAGAKVKYTDHWLSAG</sequence>
<feature type="non-terminal residue" evidence="1">
    <location>
        <position position="244"/>
    </location>
</feature>
<dbReference type="EMBL" id="UINC01134217">
    <property type="protein sequence ID" value="SVD17623.1"/>
    <property type="molecule type" value="Genomic_DNA"/>
</dbReference>
<organism evidence="1">
    <name type="scientific">marine metagenome</name>
    <dbReference type="NCBI Taxonomy" id="408172"/>
    <lineage>
        <taxon>unclassified sequences</taxon>
        <taxon>metagenomes</taxon>
        <taxon>ecological metagenomes</taxon>
    </lineage>
</organism>
<protein>
    <submittedName>
        <fullName evidence="1">Uncharacterized protein</fullName>
    </submittedName>
</protein>
<accession>A0A382T6J1</accession>
<evidence type="ECO:0000313" key="1">
    <source>
        <dbReference type="EMBL" id="SVD17623.1"/>
    </source>
</evidence>
<dbReference type="AlphaFoldDB" id="A0A382T6J1"/>
<name>A0A382T6J1_9ZZZZ</name>